<name>A0ABP4IF05_9PSEU</name>
<comment type="caution">
    <text evidence="2">The sequence shown here is derived from an EMBL/GenBank/DDBJ whole genome shotgun (WGS) entry which is preliminary data.</text>
</comment>
<dbReference type="Proteomes" id="UP001501414">
    <property type="component" value="Unassembled WGS sequence"/>
</dbReference>
<evidence type="ECO:0000313" key="3">
    <source>
        <dbReference type="Proteomes" id="UP001501414"/>
    </source>
</evidence>
<evidence type="ECO:0000259" key="1">
    <source>
        <dbReference type="Pfam" id="PF00551"/>
    </source>
</evidence>
<organism evidence="2 3">
    <name type="scientific">Pseudonocardia kongjuensis</name>
    <dbReference type="NCBI Taxonomy" id="102227"/>
    <lineage>
        <taxon>Bacteria</taxon>
        <taxon>Bacillati</taxon>
        <taxon>Actinomycetota</taxon>
        <taxon>Actinomycetes</taxon>
        <taxon>Pseudonocardiales</taxon>
        <taxon>Pseudonocardiaceae</taxon>
        <taxon>Pseudonocardia</taxon>
    </lineage>
</organism>
<dbReference type="RefSeq" id="WP_344019941.1">
    <property type="nucleotide sequence ID" value="NZ_BAAAJK010000006.1"/>
</dbReference>
<gene>
    <name evidence="2" type="ORF">GCM10009613_15820</name>
</gene>
<dbReference type="InterPro" id="IPR036477">
    <property type="entry name" value="Formyl_transf_N_sf"/>
</dbReference>
<dbReference type="InterPro" id="IPR002376">
    <property type="entry name" value="Formyl_transf_N"/>
</dbReference>
<dbReference type="PANTHER" id="PTHR11138">
    <property type="entry name" value="METHIONYL-TRNA FORMYLTRANSFERASE"/>
    <property type="match status" value="1"/>
</dbReference>
<protein>
    <recommendedName>
        <fullName evidence="1">Formyl transferase N-terminal domain-containing protein</fullName>
    </recommendedName>
</protein>
<keyword evidence="3" id="KW-1185">Reference proteome</keyword>
<dbReference type="Pfam" id="PF00551">
    <property type="entry name" value="Formyl_trans_N"/>
    <property type="match status" value="1"/>
</dbReference>
<sequence>MIFVGDGALLWRAVRHAQDGGHPVDLVCHGPRTTPPAGFDPDRARRIRSGRELDELAGELAQRCTDGLLWSIDNPFLLREKMLASGLRLLNVHGGPLPSYRGLPPVTAAYAVLHGETSFAATLHEIDDGIDTGPVLAQVEFPVEPDAVLEDVLTDLVEAAHRAFTENLGPVVDGTAGPARRPGGEPGYYGLEQGIALAGMRAHPRYEQATDLGMFSDYYPDAATAWGS</sequence>
<accession>A0ABP4IF05</accession>
<dbReference type="Gene3D" id="3.40.50.12230">
    <property type="match status" value="1"/>
</dbReference>
<dbReference type="EMBL" id="BAAAJK010000006">
    <property type="protein sequence ID" value="GAA1384659.1"/>
    <property type="molecule type" value="Genomic_DNA"/>
</dbReference>
<feature type="domain" description="Formyl transferase N-terminal" evidence="1">
    <location>
        <begin position="86"/>
        <end position="166"/>
    </location>
</feature>
<evidence type="ECO:0000313" key="2">
    <source>
        <dbReference type="EMBL" id="GAA1384659.1"/>
    </source>
</evidence>
<dbReference type="SUPFAM" id="SSF53328">
    <property type="entry name" value="Formyltransferase"/>
    <property type="match status" value="1"/>
</dbReference>
<proteinExistence type="predicted"/>
<reference evidence="3" key="1">
    <citation type="journal article" date="2019" name="Int. J. Syst. Evol. Microbiol.">
        <title>The Global Catalogue of Microorganisms (GCM) 10K type strain sequencing project: providing services to taxonomists for standard genome sequencing and annotation.</title>
        <authorList>
            <consortium name="The Broad Institute Genomics Platform"/>
            <consortium name="The Broad Institute Genome Sequencing Center for Infectious Disease"/>
            <person name="Wu L."/>
            <person name="Ma J."/>
        </authorList>
    </citation>
    <scope>NUCLEOTIDE SEQUENCE [LARGE SCALE GENOMIC DNA]</scope>
    <source>
        <strain evidence="3">JCM 11896</strain>
    </source>
</reference>
<dbReference type="PANTHER" id="PTHR11138:SF5">
    <property type="entry name" value="METHIONYL-TRNA FORMYLTRANSFERASE, MITOCHONDRIAL"/>
    <property type="match status" value="1"/>
</dbReference>